<sequence>MKESVVQTGFISELMIMGGFYNLYLPFTLTVMFHDTSSYPVSGLSDEDFNIPPITPPTLLDHMMPPPGPHSSSSGPYNPMESNCSLSLCLASFVQMQQMVNSDTRFTSSQQPIEAALGPRSQSGMSQQNHLSTINQPQLGLNGSSATHNSPSPPGSKSATPSPPSSNRNITVSCTIFAQSCDCGEF</sequence>
<comment type="subcellular location">
    <subcellularLocation>
        <location evidence="1">Nucleus</location>
    </subcellularLocation>
</comment>
<dbReference type="PANTHER" id="PTHR45781">
    <property type="entry name" value="AGAP000281-PA"/>
    <property type="match status" value="1"/>
</dbReference>
<reference evidence="5" key="2">
    <citation type="submission" date="2025-09" db="UniProtKB">
        <authorList>
            <consortium name="Ensembl"/>
        </authorList>
    </citation>
    <scope>IDENTIFICATION</scope>
</reference>
<dbReference type="InterPro" id="IPR051365">
    <property type="entry name" value="TOX_HMG-box_domain"/>
</dbReference>
<evidence type="ECO:0000256" key="1">
    <source>
        <dbReference type="ARBA" id="ARBA00004123"/>
    </source>
</evidence>
<dbReference type="Proteomes" id="UP000694383">
    <property type="component" value="Unplaced"/>
</dbReference>
<name>A0A8C7Y6H0_9TELE</name>
<keyword evidence="2" id="KW-0238">DNA-binding</keyword>
<dbReference type="GO" id="GO:0005634">
    <property type="term" value="C:nucleus"/>
    <property type="evidence" value="ECO:0007669"/>
    <property type="project" value="UniProtKB-SubCell"/>
</dbReference>
<feature type="region of interest" description="Disordered" evidence="4">
    <location>
        <begin position="135"/>
        <end position="167"/>
    </location>
</feature>
<protein>
    <submittedName>
        <fullName evidence="5">Uncharacterized protein</fullName>
    </submittedName>
</protein>
<dbReference type="GO" id="GO:0002521">
    <property type="term" value="P:leukocyte differentiation"/>
    <property type="evidence" value="ECO:0007669"/>
    <property type="project" value="TreeGrafter"/>
</dbReference>
<keyword evidence="3" id="KW-0539">Nucleus</keyword>
<dbReference type="GO" id="GO:0031490">
    <property type="term" value="F:chromatin DNA binding"/>
    <property type="evidence" value="ECO:0007669"/>
    <property type="project" value="TreeGrafter"/>
</dbReference>
<evidence type="ECO:0000313" key="5">
    <source>
        <dbReference type="Ensembl" id="ENSOSIP00000022949.1"/>
    </source>
</evidence>
<dbReference type="PANTHER" id="PTHR45781:SF4">
    <property type="entry name" value="THYMOCYTE SELECTION-ASSOCIATED HIGH MOBILITY GROUP BOX PROTEIN TOX"/>
    <property type="match status" value="1"/>
</dbReference>
<organism evidence="5 6">
    <name type="scientific">Oryzias sinensis</name>
    <name type="common">Chinese medaka</name>
    <dbReference type="NCBI Taxonomy" id="183150"/>
    <lineage>
        <taxon>Eukaryota</taxon>
        <taxon>Metazoa</taxon>
        <taxon>Chordata</taxon>
        <taxon>Craniata</taxon>
        <taxon>Vertebrata</taxon>
        <taxon>Euteleostomi</taxon>
        <taxon>Actinopterygii</taxon>
        <taxon>Neopterygii</taxon>
        <taxon>Teleostei</taxon>
        <taxon>Neoteleostei</taxon>
        <taxon>Acanthomorphata</taxon>
        <taxon>Ovalentaria</taxon>
        <taxon>Atherinomorphae</taxon>
        <taxon>Beloniformes</taxon>
        <taxon>Adrianichthyidae</taxon>
        <taxon>Oryziinae</taxon>
        <taxon>Oryzias</taxon>
    </lineage>
</organism>
<accession>A0A8C7Y6H0</accession>
<dbReference type="Ensembl" id="ENSOSIT00000024242.1">
    <property type="protein sequence ID" value="ENSOSIP00000022949.1"/>
    <property type="gene ID" value="ENSOSIG00000012066.1"/>
</dbReference>
<evidence type="ECO:0000256" key="4">
    <source>
        <dbReference type="SAM" id="MobiDB-lite"/>
    </source>
</evidence>
<keyword evidence="6" id="KW-1185">Reference proteome</keyword>
<reference evidence="5" key="1">
    <citation type="submission" date="2025-08" db="UniProtKB">
        <authorList>
            <consortium name="Ensembl"/>
        </authorList>
    </citation>
    <scope>IDENTIFICATION</scope>
</reference>
<dbReference type="AlphaFoldDB" id="A0A8C7Y6H0"/>
<evidence type="ECO:0000256" key="3">
    <source>
        <dbReference type="ARBA" id="ARBA00023242"/>
    </source>
</evidence>
<dbReference type="GO" id="GO:0006357">
    <property type="term" value="P:regulation of transcription by RNA polymerase II"/>
    <property type="evidence" value="ECO:0007669"/>
    <property type="project" value="TreeGrafter"/>
</dbReference>
<proteinExistence type="predicted"/>
<evidence type="ECO:0000313" key="6">
    <source>
        <dbReference type="Proteomes" id="UP000694383"/>
    </source>
</evidence>
<evidence type="ECO:0000256" key="2">
    <source>
        <dbReference type="ARBA" id="ARBA00023125"/>
    </source>
</evidence>